<evidence type="ECO:0000256" key="1">
    <source>
        <dbReference type="SAM" id="Phobius"/>
    </source>
</evidence>
<feature type="transmembrane region" description="Helical" evidence="1">
    <location>
        <begin position="43"/>
        <end position="60"/>
    </location>
</feature>
<name>A0A6J6BKC6_9ZZZZ</name>
<dbReference type="AlphaFoldDB" id="A0A6J6BKC6"/>
<sequence>MKRIVVLSQILSLAMMWIFASQTWASAVVTDTAQTIKVTGLEAYPQIAIALVVWLLVAFVGRYTKTLFGRFMLSCVSLLTVAILSPIWFESAAGSLTILSPLIAKATGVSDWPAQSELISIGTYNHLSADMFVIFLIVGFIASITGSWIPSKGLKATPLTTRIDNLPSW</sequence>
<organism evidence="2">
    <name type="scientific">freshwater metagenome</name>
    <dbReference type="NCBI Taxonomy" id="449393"/>
    <lineage>
        <taxon>unclassified sequences</taxon>
        <taxon>metagenomes</taxon>
        <taxon>ecological metagenomes</taxon>
    </lineage>
</organism>
<keyword evidence="1" id="KW-1133">Transmembrane helix</keyword>
<feature type="transmembrane region" description="Helical" evidence="1">
    <location>
        <begin position="131"/>
        <end position="149"/>
    </location>
</feature>
<dbReference type="EMBL" id="CAEZSN010000033">
    <property type="protein sequence ID" value="CAB4539396.1"/>
    <property type="molecule type" value="Genomic_DNA"/>
</dbReference>
<keyword evidence="1" id="KW-0472">Membrane</keyword>
<protein>
    <submittedName>
        <fullName evidence="2">Unannotated protein</fullName>
    </submittedName>
</protein>
<feature type="transmembrane region" description="Helical" evidence="1">
    <location>
        <begin position="67"/>
        <end position="89"/>
    </location>
</feature>
<proteinExistence type="predicted"/>
<reference evidence="2" key="1">
    <citation type="submission" date="2020-05" db="EMBL/GenBank/DDBJ databases">
        <authorList>
            <person name="Chiriac C."/>
            <person name="Salcher M."/>
            <person name="Ghai R."/>
            <person name="Kavagutti S V."/>
        </authorList>
    </citation>
    <scope>NUCLEOTIDE SEQUENCE</scope>
</reference>
<evidence type="ECO:0000313" key="2">
    <source>
        <dbReference type="EMBL" id="CAB4539396.1"/>
    </source>
</evidence>
<keyword evidence="1" id="KW-0812">Transmembrane</keyword>
<accession>A0A6J6BKC6</accession>
<gene>
    <name evidence="2" type="ORF">UFOPK1433_00414</name>
</gene>